<keyword evidence="2" id="KW-1185">Reference proteome</keyword>
<proteinExistence type="predicted"/>
<evidence type="ECO:0000313" key="2">
    <source>
        <dbReference type="Proteomes" id="UP000238169"/>
    </source>
</evidence>
<sequence length="42" mass="4517">MRTSNRAIATAPREQGSGIDDAALSLDAQARELGQTVRTFQI</sequence>
<dbReference type="EMBL" id="OGTP01000007">
    <property type="protein sequence ID" value="SPB15219.1"/>
    <property type="molecule type" value="Genomic_DNA"/>
</dbReference>
<accession>A0A2U3I535</accession>
<organism evidence="1 2">
    <name type="scientific">Caballeronia novacaledonica</name>
    <dbReference type="NCBI Taxonomy" id="1544861"/>
    <lineage>
        <taxon>Bacteria</taxon>
        <taxon>Pseudomonadati</taxon>
        <taxon>Pseudomonadota</taxon>
        <taxon>Betaproteobacteria</taxon>
        <taxon>Burkholderiales</taxon>
        <taxon>Burkholderiaceae</taxon>
        <taxon>Caballeronia</taxon>
    </lineage>
</organism>
<reference evidence="2" key="1">
    <citation type="submission" date="2018-01" db="EMBL/GenBank/DDBJ databases">
        <authorList>
            <person name="Peeters C."/>
        </authorList>
    </citation>
    <scope>NUCLEOTIDE SEQUENCE [LARGE SCALE GENOMIC DNA]</scope>
</reference>
<dbReference type="RefSeq" id="WP_281261809.1">
    <property type="nucleotide sequence ID" value="NZ_OGTP01000007.1"/>
</dbReference>
<name>A0A2U3I535_9BURK</name>
<gene>
    <name evidence="1" type="ORF">NOV72_02445</name>
</gene>
<dbReference type="AlphaFoldDB" id="A0A2U3I535"/>
<evidence type="ECO:0000313" key="1">
    <source>
        <dbReference type="EMBL" id="SPB15219.1"/>
    </source>
</evidence>
<protein>
    <submittedName>
        <fullName evidence="1">Uncharacterized protein</fullName>
    </submittedName>
</protein>
<dbReference type="Proteomes" id="UP000238169">
    <property type="component" value="Unassembled WGS sequence"/>
</dbReference>